<sequence>MELLREPIIRSVCKLTLHTGFKSTSEAAIELLAEVLYRYLSSLSKNIADLSDGKAYNFVNGVAALGLQGESVKGLLEYVSEVGPYFPKPPTVFIPLQGKVQLNPLPTNCDPNNENVQSIASASLNNKVPTDPSGVKTDGVSRPLSAVVTRPNGRNLPSWASKSRYKLTCVSYNSTTHNLITHSPPPPIKPVTPPNKSAAKRRSSRSTASTFRRPLQVSSFSPDFTGLPTDKSREDAWERALAATISPPSKPPVKNAHPLNSSSTLIVATAATTEIKSAITPSASVVNKRPLASNRKPPPSRKKSVYARRKRPFSTVRLPLPSRSVKVCPISPPSPLIESKSVSSHNRSPAASPSPERPSLFTGKMESLTVNTDIAEVAHQQSSSSTIDQQSRRSDRQITPIRQSRPSVSSGGGSIFHESPLPPRGTSTGSSLRRTEMTPKTPLTIPSPPTSHRLSHPTVGDDDDDFASGSDTEPMRCEEESRTYEIPAARNVPATATVPTDRRSIQSSSMSSTAPSSTSSTLSSSHSATSERSDIKPPPMMRTELASRPATTQVPSVKPFSESSRTSSIPGSVAYRQSSGTQAKTPHITQPAPMMASGAGLKLKIRKVGETMSVQSSERALTNTISSPSSSDGTDASSSSSSRDTSPLSSRQGSDAETAARRHAAIPPAFIAHKTAAATKPESPPRVFFPASTQQQKQVEPSPLPKAPKIRIKWDAHGKASTSLISTEESFTAPQRPNISHERLRGSSISNEGSSSSSTSRSQSSYDDDDEGPSYPLPPISPPIPPLYMLSDIPPRLPSSSSSTATTKPPPQLKPLHIELPLLPQIDPLPTLPYPPAAKSARDKSKKKSSIVDTKQGYQTSPPALPKLDLITPIPSVHNTSRKRTKVYSSDDSSSNEEEAKMPIPGTSHSKRGGQASKKRRFEEDKPVERQQLLASGGSSYYAVENGEKLWLCPICSLPGGDMVGCDGCDDWFHFQCVGLHKAPETEKWFCSSCTRSQASAAAAAASVKKANLSTSRKHSQKHSSGRRR</sequence>
<evidence type="ECO:0000256" key="4">
    <source>
        <dbReference type="PROSITE-ProRule" id="PRU00146"/>
    </source>
</evidence>
<dbReference type="GO" id="GO:0046982">
    <property type="term" value="F:protein heterodimerization activity"/>
    <property type="evidence" value="ECO:0007669"/>
    <property type="project" value="InterPro"/>
</dbReference>
<accession>A0A0R3SSI0</accession>
<feature type="compositionally biased region" description="Basic residues" evidence="5">
    <location>
        <begin position="298"/>
        <end position="312"/>
    </location>
</feature>
<feature type="region of interest" description="Disordered" evidence="5">
    <location>
        <begin position="610"/>
        <end position="930"/>
    </location>
</feature>
<dbReference type="SMART" id="SM00249">
    <property type="entry name" value="PHD"/>
    <property type="match status" value="1"/>
</dbReference>
<dbReference type="Pfam" id="PF00628">
    <property type="entry name" value="PHD"/>
    <property type="match status" value="1"/>
</dbReference>
<name>A0A0R3SSI0_HYMDI</name>
<evidence type="ECO:0000259" key="6">
    <source>
        <dbReference type="PROSITE" id="PS50016"/>
    </source>
</evidence>
<dbReference type="Proteomes" id="UP000274504">
    <property type="component" value="Unassembled WGS sequence"/>
</dbReference>
<feature type="compositionally biased region" description="Pro residues" evidence="5">
    <location>
        <begin position="183"/>
        <end position="193"/>
    </location>
</feature>
<dbReference type="PANTHER" id="PTHR46452">
    <property type="entry name" value="TRANSCRIPTION INITIATION FACTOR TFIID SUBUNIT 3"/>
    <property type="match status" value="1"/>
</dbReference>
<dbReference type="InterPro" id="IPR019787">
    <property type="entry name" value="Znf_PHD-finger"/>
</dbReference>
<reference evidence="11" key="1">
    <citation type="submission" date="2017-02" db="UniProtKB">
        <authorList>
            <consortium name="WormBaseParasite"/>
        </authorList>
    </citation>
    <scope>IDENTIFICATION</scope>
</reference>
<evidence type="ECO:0000313" key="9">
    <source>
        <dbReference type="Proteomes" id="UP000274504"/>
    </source>
</evidence>
<dbReference type="WBParaSite" id="HDID_0000825301-mRNA-1">
    <property type="protein sequence ID" value="HDID_0000825301-mRNA-1"/>
    <property type="gene ID" value="HDID_0000825301"/>
</dbReference>
<dbReference type="EMBL" id="CABIJS010000030">
    <property type="protein sequence ID" value="VUZ40145.1"/>
    <property type="molecule type" value="Genomic_DNA"/>
</dbReference>
<dbReference type="Proteomes" id="UP000321570">
    <property type="component" value="Unassembled WGS sequence"/>
</dbReference>
<feature type="compositionally biased region" description="Low complexity" evidence="5">
    <location>
        <begin position="626"/>
        <end position="651"/>
    </location>
</feature>
<keyword evidence="1" id="KW-0479">Metal-binding</keyword>
<dbReference type="GO" id="GO:0002039">
    <property type="term" value="F:p53 binding"/>
    <property type="evidence" value="ECO:0007669"/>
    <property type="project" value="TreeGrafter"/>
</dbReference>
<dbReference type="OrthoDB" id="436852at2759"/>
<feature type="region of interest" description="Disordered" evidence="5">
    <location>
        <begin position="324"/>
        <end position="361"/>
    </location>
</feature>
<feature type="compositionally biased region" description="Polar residues" evidence="5">
    <location>
        <begin position="612"/>
        <end position="625"/>
    </location>
</feature>
<feature type="region of interest" description="Disordered" evidence="5">
    <location>
        <begin position="378"/>
        <end position="597"/>
    </location>
</feature>
<feature type="region of interest" description="Disordered" evidence="5">
    <location>
        <begin position="286"/>
        <end position="312"/>
    </location>
</feature>
<evidence type="ECO:0000313" key="7">
    <source>
        <dbReference type="EMBL" id="VDL60569.1"/>
    </source>
</evidence>
<dbReference type="STRING" id="6216.A0A0R3SSI0"/>
<dbReference type="InterPro" id="IPR013083">
    <property type="entry name" value="Znf_RING/FYVE/PHD"/>
</dbReference>
<protein>
    <submittedName>
        <fullName evidence="11">PHD-type domain-containing protein</fullName>
    </submittedName>
</protein>
<dbReference type="PROSITE" id="PS50016">
    <property type="entry name" value="ZF_PHD_2"/>
    <property type="match status" value="1"/>
</dbReference>
<dbReference type="AlphaFoldDB" id="A0A0R3SSI0"/>
<feature type="compositionally biased region" description="Basic residues" evidence="5">
    <location>
        <begin position="1016"/>
        <end position="1029"/>
    </location>
</feature>
<keyword evidence="10" id="KW-1185">Reference proteome</keyword>
<keyword evidence="3" id="KW-0862">Zinc</keyword>
<dbReference type="GO" id="GO:0008270">
    <property type="term" value="F:zinc ion binding"/>
    <property type="evidence" value="ECO:0007669"/>
    <property type="project" value="UniProtKB-KW"/>
</dbReference>
<feature type="compositionally biased region" description="Low complexity" evidence="5">
    <location>
        <begin position="347"/>
        <end position="359"/>
    </location>
</feature>
<evidence type="ECO:0000256" key="2">
    <source>
        <dbReference type="ARBA" id="ARBA00022771"/>
    </source>
</evidence>
<evidence type="ECO:0000313" key="10">
    <source>
        <dbReference type="Proteomes" id="UP000321570"/>
    </source>
</evidence>
<dbReference type="Gene3D" id="3.30.40.10">
    <property type="entry name" value="Zinc/RING finger domain, C3HC4 (zinc finger)"/>
    <property type="match status" value="1"/>
</dbReference>
<feature type="compositionally biased region" description="Pro residues" evidence="5">
    <location>
        <begin position="775"/>
        <end position="786"/>
    </location>
</feature>
<feature type="compositionally biased region" description="Low complexity" evidence="5">
    <location>
        <begin position="380"/>
        <end position="389"/>
    </location>
</feature>
<feature type="compositionally biased region" description="Low complexity" evidence="5">
    <location>
        <begin position="747"/>
        <end position="765"/>
    </location>
</feature>
<feature type="compositionally biased region" description="Polar residues" evidence="5">
    <location>
        <begin position="400"/>
        <end position="409"/>
    </location>
</feature>
<feature type="compositionally biased region" description="Polar residues" evidence="5">
    <location>
        <begin position="549"/>
        <end position="588"/>
    </location>
</feature>
<feature type="compositionally biased region" description="Basic and acidic residues" evidence="5">
    <location>
        <begin position="473"/>
        <end position="483"/>
    </location>
</feature>
<evidence type="ECO:0000256" key="1">
    <source>
        <dbReference type="ARBA" id="ARBA00022723"/>
    </source>
</evidence>
<feature type="domain" description="PHD-type" evidence="6">
    <location>
        <begin position="950"/>
        <end position="997"/>
    </location>
</feature>
<evidence type="ECO:0000256" key="5">
    <source>
        <dbReference type="SAM" id="MobiDB-lite"/>
    </source>
</evidence>
<dbReference type="SUPFAM" id="SSF57903">
    <property type="entry name" value="FYVE/PHD zinc finger"/>
    <property type="match status" value="1"/>
</dbReference>
<reference evidence="7 9" key="2">
    <citation type="submission" date="2018-11" db="EMBL/GenBank/DDBJ databases">
        <authorList>
            <consortium name="Pathogen Informatics"/>
        </authorList>
    </citation>
    <scope>NUCLEOTIDE SEQUENCE [LARGE SCALE GENOMIC DNA]</scope>
</reference>
<feature type="compositionally biased region" description="Polar residues" evidence="5">
    <location>
        <begin position="720"/>
        <end position="738"/>
    </location>
</feature>
<dbReference type="InterPro" id="IPR009072">
    <property type="entry name" value="Histone-fold"/>
</dbReference>
<feature type="compositionally biased region" description="Polar residues" evidence="5">
    <location>
        <begin position="851"/>
        <end position="862"/>
    </location>
</feature>
<dbReference type="InterPro" id="IPR001965">
    <property type="entry name" value="Znf_PHD"/>
</dbReference>
<dbReference type="CDD" id="cd15522">
    <property type="entry name" value="PHD_TAF3"/>
    <property type="match status" value="1"/>
</dbReference>
<dbReference type="Gene3D" id="1.10.20.10">
    <property type="entry name" value="Histone, subunit A"/>
    <property type="match status" value="1"/>
</dbReference>
<dbReference type="GO" id="GO:0045944">
    <property type="term" value="P:positive regulation of transcription by RNA polymerase II"/>
    <property type="evidence" value="ECO:0007669"/>
    <property type="project" value="TreeGrafter"/>
</dbReference>
<feature type="compositionally biased region" description="Low complexity" evidence="5">
    <location>
        <begin position="787"/>
        <end position="807"/>
    </location>
</feature>
<gene>
    <name evidence="7" type="ORF">HDID_LOCUS8251</name>
    <name evidence="8" type="ORF">WMSIL1_LOCUS1247</name>
</gene>
<dbReference type="GO" id="GO:0005669">
    <property type="term" value="C:transcription factor TFIID complex"/>
    <property type="evidence" value="ECO:0007669"/>
    <property type="project" value="TreeGrafter"/>
</dbReference>
<dbReference type="InterPro" id="IPR019786">
    <property type="entry name" value="Zinc_finger_PHD-type_CS"/>
</dbReference>
<dbReference type="PANTHER" id="PTHR46452:SF1">
    <property type="entry name" value="TRANSCRIPTION INITIATION FACTOR TFIID SUBUNIT 3"/>
    <property type="match status" value="1"/>
</dbReference>
<proteinExistence type="predicted"/>
<feature type="region of interest" description="Disordered" evidence="5">
    <location>
        <begin position="1008"/>
        <end position="1029"/>
    </location>
</feature>
<dbReference type="PROSITE" id="PS01359">
    <property type="entry name" value="ZF_PHD_1"/>
    <property type="match status" value="1"/>
</dbReference>
<feature type="compositionally biased region" description="Basic residues" evidence="5">
    <location>
        <begin position="909"/>
        <end position="920"/>
    </location>
</feature>
<evidence type="ECO:0000313" key="11">
    <source>
        <dbReference type="WBParaSite" id="HDID_0000825301-mRNA-1"/>
    </source>
</evidence>
<dbReference type="EMBL" id="UYSG01011051">
    <property type="protein sequence ID" value="VDL60569.1"/>
    <property type="molecule type" value="Genomic_DNA"/>
</dbReference>
<feature type="region of interest" description="Disordered" evidence="5">
    <location>
        <begin position="178"/>
        <end position="213"/>
    </location>
</feature>
<dbReference type="InterPro" id="IPR011011">
    <property type="entry name" value="Znf_FYVE_PHD"/>
</dbReference>
<keyword evidence="2 4" id="KW-0863">Zinc-finger</keyword>
<evidence type="ECO:0000313" key="8">
    <source>
        <dbReference type="EMBL" id="VUZ40145.1"/>
    </source>
</evidence>
<feature type="compositionally biased region" description="Low complexity" evidence="5">
    <location>
        <begin position="505"/>
        <end position="528"/>
    </location>
</feature>
<reference evidence="8 10" key="3">
    <citation type="submission" date="2019-07" db="EMBL/GenBank/DDBJ databases">
        <authorList>
            <person name="Jastrzebski P J."/>
            <person name="Paukszto L."/>
            <person name="Jastrzebski P J."/>
        </authorList>
    </citation>
    <scope>NUCLEOTIDE SEQUENCE [LARGE SCALE GENOMIC DNA]</scope>
    <source>
        <strain evidence="8 10">WMS-il1</strain>
    </source>
</reference>
<organism evidence="11">
    <name type="scientific">Hymenolepis diminuta</name>
    <name type="common">Rat tapeworm</name>
    <dbReference type="NCBI Taxonomy" id="6216"/>
    <lineage>
        <taxon>Eukaryota</taxon>
        <taxon>Metazoa</taxon>
        <taxon>Spiralia</taxon>
        <taxon>Lophotrochozoa</taxon>
        <taxon>Platyhelminthes</taxon>
        <taxon>Cestoda</taxon>
        <taxon>Eucestoda</taxon>
        <taxon>Cyclophyllidea</taxon>
        <taxon>Hymenolepididae</taxon>
        <taxon>Hymenolepis</taxon>
    </lineage>
</organism>
<evidence type="ECO:0000256" key="3">
    <source>
        <dbReference type="ARBA" id="ARBA00022833"/>
    </source>
</evidence>